<dbReference type="InterPro" id="IPR032710">
    <property type="entry name" value="NTF2-like_dom_sf"/>
</dbReference>
<dbReference type="Gene3D" id="3.10.450.50">
    <property type="match status" value="1"/>
</dbReference>
<evidence type="ECO:0000313" key="2">
    <source>
        <dbReference type="EMBL" id="MCP2164256.1"/>
    </source>
</evidence>
<name>A0AAE3KDN3_9PSEU</name>
<feature type="domain" description="SnoaL-like" evidence="1">
    <location>
        <begin position="10"/>
        <end position="119"/>
    </location>
</feature>
<dbReference type="RefSeq" id="WP_253767713.1">
    <property type="nucleotide sequence ID" value="NZ_JAMTCK010000002.1"/>
</dbReference>
<proteinExistence type="predicted"/>
<dbReference type="Pfam" id="PF12680">
    <property type="entry name" value="SnoaL_2"/>
    <property type="match status" value="1"/>
</dbReference>
<dbReference type="EMBL" id="JAMTCK010000002">
    <property type="protein sequence ID" value="MCP2164256.1"/>
    <property type="molecule type" value="Genomic_DNA"/>
</dbReference>
<protein>
    <submittedName>
        <fullName evidence="2">Ketosteroid isomerase-related protein</fullName>
    </submittedName>
</protein>
<dbReference type="SUPFAM" id="SSF54427">
    <property type="entry name" value="NTF2-like"/>
    <property type="match status" value="1"/>
</dbReference>
<dbReference type="InterPro" id="IPR037401">
    <property type="entry name" value="SnoaL-like"/>
</dbReference>
<reference evidence="2" key="1">
    <citation type="submission" date="2022-06" db="EMBL/GenBank/DDBJ databases">
        <title>Genomic Encyclopedia of Archaeal and Bacterial Type Strains, Phase II (KMG-II): from individual species to whole genera.</title>
        <authorList>
            <person name="Goeker M."/>
        </authorList>
    </citation>
    <scope>NUCLEOTIDE SEQUENCE</scope>
    <source>
        <strain evidence="2">DSM 43935</strain>
    </source>
</reference>
<evidence type="ECO:0000313" key="3">
    <source>
        <dbReference type="Proteomes" id="UP001206128"/>
    </source>
</evidence>
<keyword evidence="2" id="KW-0413">Isomerase</keyword>
<evidence type="ECO:0000259" key="1">
    <source>
        <dbReference type="Pfam" id="PF12680"/>
    </source>
</evidence>
<dbReference type="Proteomes" id="UP001206128">
    <property type="component" value="Unassembled WGS sequence"/>
</dbReference>
<dbReference type="AlphaFoldDB" id="A0AAE3KDN3"/>
<sequence>MYHRIVASKVRATFDEISAGRWEAMVDGMAPRFTYRFYGEHALSGERHTTAALRLWWQRSLRLLPNTTFQVEDVVVSGWPWSTKVATRVRVSAPLPDGTRYENVFMQFIAMRWARITEVHTLEDTVVLQRALDALAAAGVAEAHAEPITDASAEHRAAVG</sequence>
<keyword evidence="3" id="KW-1185">Reference proteome</keyword>
<organism evidence="2 3">
    <name type="scientific">Goodfellowiella coeruleoviolacea</name>
    <dbReference type="NCBI Taxonomy" id="334858"/>
    <lineage>
        <taxon>Bacteria</taxon>
        <taxon>Bacillati</taxon>
        <taxon>Actinomycetota</taxon>
        <taxon>Actinomycetes</taxon>
        <taxon>Pseudonocardiales</taxon>
        <taxon>Pseudonocardiaceae</taxon>
        <taxon>Goodfellowiella</taxon>
    </lineage>
</organism>
<comment type="caution">
    <text evidence="2">The sequence shown here is derived from an EMBL/GenBank/DDBJ whole genome shotgun (WGS) entry which is preliminary data.</text>
</comment>
<dbReference type="GO" id="GO:0016853">
    <property type="term" value="F:isomerase activity"/>
    <property type="evidence" value="ECO:0007669"/>
    <property type="project" value="UniProtKB-KW"/>
</dbReference>
<accession>A0AAE3KDN3</accession>
<gene>
    <name evidence="2" type="ORF">LX83_001096</name>
</gene>